<evidence type="ECO:0000256" key="5">
    <source>
        <dbReference type="ARBA" id="ARBA00023014"/>
    </source>
</evidence>
<organism evidence="6 7">
    <name type="scientific">Ereboglobus luteus</name>
    <dbReference type="NCBI Taxonomy" id="1796921"/>
    <lineage>
        <taxon>Bacteria</taxon>
        <taxon>Pseudomonadati</taxon>
        <taxon>Verrucomicrobiota</taxon>
        <taxon>Opitutia</taxon>
        <taxon>Opitutales</taxon>
        <taxon>Opitutaceae</taxon>
        <taxon>Ereboglobus</taxon>
    </lineage>
</organism>
<dbReference type="GO" id="GO:0016491">
    <property type="term" value="F:oxidoreductase activity"/>
    <property type="evidence" value="ECO:0007669"/>
    <property type="project" value="UniProtKB-KW"/>
</dbReference>
<evidence type="ECO:0000256" key="3">
    <source>
        <dbReference type="ARBA" id="ARBA00023002"/>
    </source>
</evidence>
<dbReference type="GO" id="GO:0051539">
    <property type="term" value="F:4 iron, 4 sulfur cluster binding"/>
    <property type="evidence" value="ECO:0007669"/>
    <property type="project" value="UniProtKB-KW"/>
</dbReference>
<dbReference type="RefSeq" id="WP_108824345.1">
    <property type="nucleotide sequence ID" value="NZ_CP023004.1"/>
</dbReference>
<dbReference type="SUPFAM" id="SSF51905">
    <property type="entry name" value="FAD/NAD(P)-binding domain"/>
    <property type="match status" value="1"/>
</dbReference>
<dbReference type="KEGG" id="elut:CKA38_04065"/>
<evidence type="ECO:0000256" key="2">
    <source>
        <dbReference type="ARBA" id="ARBA00022723"/>
    </source>
</evidence>
<proteinExistence type="predicted"/>
<accession>A0A2U8E141</accession>
<keyword evidence="5" id="KW-0411">Iron-sulfur</keyword>
<dbReference type="Gene3D" id="3.50.50.60">
    <property type="entry name" value="FAD/NAD(P)-binding domain"/>
    <property type="match status" value="1"/>
</dbReference>
<keyword evidence="1" id="KW-0004">4Fe-4S</keyword>
<keyword evidence="2" id="KW-0479">Metal-binding</keyword>
<dbReference type="InterPro" id="IPR039650">
    <property type="entry name" value="HdrA-like"/>
</dbReference>
<dbReference type="InterPro" id="IPR036188">
    <property type="entry name" value="FAD/NAD-bd_sf"/>
</dbReference>
<evidence type="ECO:0000256" key="4">
    <source>
        <dbReference type="ARBA" id="ARBA00023004"/>
    </source>
</evidence>
<dbReference type="Pfam" id="PF12831">
    <property type="entry name" value="FAD_oxidored"/>
    <property type="match status" value="1"/>
</dbReference>
<name>A0A2U8E141_9BACT</name>
<keyword evidence="4" id="KW-0408">Iron</keyword>
<dbReference type="OrthoDB" id="9777740at2"/>
<evidence type="ECO:0008006" key="8">
    <source>
        <dbReference type="Google" id="ProtNLM"/>
    </source>
</evidence>
<reference evidence="6 7" key="1">
    <citation type="journal article" date="2018" name="Syst. Appl. Microbiol.">
        <title>Ereboglobus luteus gen. nov. sp. nov. from cockroach guts, and new insights into the oxygen relationship of the genera Opitutus and Didymococcus (Verrucomicrobia: Opitutaceae).</title>
        <authorList>
            <person name="Tegtmeier D."/>
            <person name="Belitz A."/>
            <person name="Radek R."/>
            <person name="Heimerl T."/>
            <person name="Brune A."/>
        </authorList>
    </citation>
    <scope>NUCLEOTIDE SEQUENCE [LARGE SCALE GENOMIC DNA]</scope>
    <source>
        <strain evidence="6 7">Ho45</strain>
    </source>
</reference>
<evidence type="ECO:0000313" key="7">
    <source>
        <dbReference type="Proteomes" id="UP000244896"/>
    </source>
</evidence>
<dbReference type="EMBL" id="CP023004">
    <property type="protein sequence ID" value="AWI08536.1"/>
    <property type="molecule type" value="Genomic_DNA"/>
</dbReference>
<protein>
    <recommendedName>
        <fullName evidence="8">FAD-dependent oxidoreductase</fullName>
    </recommendedName>
</protein>
<dbReference type="PANTHER" id="PTHR43498">
    <property type="entry name" value="FERREDOXIN:COB-COM HETERODISULFIDE REDUCTASE SUBUNIT A"/>
    <property type="match status" value="1"/>
</dbReference>
<keyword evidence="7" id="KW-1185">Reference proteome</keyword>
<evidence type="ECO:0000256" key="1">
    <source>
        <dbReference type="ARBA" id="ARBA00022485"/>
    </source>
</evidence>
<sequence length="462" mass="48684">MELPVNEGPAFDVVVVGGGVSGSVAAIAAARCGARVLVVEEQGFPGGSLTAMGVGPMMSFHNPAGEQVVRGIPDEIIGRLRERGASTGHIADTTTYCSTVTPFDSEALKIELETMLADEGCGMLYHTQLAAVETDAAGGIARIIVCNKAGLTAIRAKVFVDATGDGDLAARAGVPFQLGREKDGAAQPMTMNLKLANVDTAAIRAYALAHPEDFLWHPRGPEEGARRLRTSPRISLAGFLGAWKAARERGEVDVPRDQVLFFETAEPGVVIVNTSRITGLDATDPFALGKAGMTGRRQCARIFDFLRKHAVGFSKAIRMDTAAKIGVRESRHIRGLHVLTAEDILGARDFEDAIALGAYPIDIHSADGAAVTTTTHLRPDSAYRIPLRSLLVERPENLVVVGRCISATHEASAAFRVTPIAMAIGQGGGVAAALAALGQTTPARVPFAEIRERLLSQGAKLS</sequence>
<dbReference type="AlphaFoldDB" id="A0A2U8E141"/>
<dbReference type="PANTHER" id="PTHR43498:SF1">
    <property type="entry name" value="COB--COM HETERODISULFIDE REDUCTASE IRON-SULFUR SUBUNIT A"/>
    <property type="match status" value="1"/>
</dbReference>
<gene>
    <name evidence="6" type="ORF">CKA38_04065</name>
</gene>
<dbReference type="Proteomes" id="UP000244896">
    <property type="component" value="Chromosome"/>
</dbReference>
<evidence type="ECO:0000313" key="6">
    <source>
        <dbReference type="EMBL" id="AWI08536.1"/>
    </source>
</evidence>
<keyword evidence="3" id="KW-0560">Oxidoreductase</keyword>
<dbReference type="GO" id="GO:0046872">
    <property type="term" value="F:metal ion binding"/>
    <property type="evidence" value="ECO:0007669"/>
    <property type="project" value="UniProtKB-KW"/>
</dbReference>